<accession>A0A0A1U857</accession>
<dbReference type="PANTHER" id="PTHR12277">
    <property type="entry name" value="ALPHA/BETA HYDROLASE DOMAIN-CONTAINING PROTEIN"/>
    <property type="match status" value="1"/>
</dbReference>
<dbReference type="InterPro" id="IPR013761">
    <property type="entry name" value="SAM/pointed_sf"/>
</dbReference>
<dbReference type="InterPro" id="IPR029058">
    <property type="entry name" value="AB_hydrolase_fold"/>
</dbReference>
<dbReference type="VEuPathDB" id="AmoebaDB:EIN_486820"/>
<name>A0A0A1U857_ENTIV</name>
<dbReference type="EMBL" id="KB206670">
    <property type="protein sequence ID" value="ELP89220.1"/>
    <property type="molecule type" value="Genomic_DNA"/>
</dbReference>
<reference evidence="1 2" key="1">
    <citation type="submission" date="2012-10" db="EMBL/GenBank/DDBJ databases">
        <authorList>
            <person name="Zafar N."/>
            <person name="Inman J."/>
            <person name="Hall N."/>
            <person name="Lorenzi H."/>
            <person name="Caler E."/>
        </authorList>
    </citation>
    <scope>NUCLEOTIDE SEQUENCE [LARGE SCALE GENOMIC DNA]</scope>
    <source>
        <strain evidence="1 2">IP1</strain>
    </source>
</reference>
<dbReference type="Gene3D" id="3.40.50.1820">
    <property type="entry name" value="alpha/beta hydrolase"/>
    <property type="match status" value="1"/>
</dbReference>
<dbReference type="Gene3D" id="1.10.150.50">
    <property type="entry name" value="Transcription Factor, Ets-1"/>
    <property type="match status" value="1"/>
</dbReference>
<dbReference type="AlphaFoldDB" id="A0A0A1U857"/>
<dbReference type="PANTHER" id="PTHR12277:SF81">
    <property type="entry name" value="PROTEIN ABHD13"/>
    <property type="match status" value="1"/>
</dbReference>
<protein>
    <recommendedName>
        <fullName evidence="3">SAM domain-containing protein</fullName>
    </recommendedName>
</protein>
<proteinExistence type="predicted"/>
<sequence>MGFCVIEHSLQGDPSTKLEQLYSIYSEFNSLLDKYPQYTKETCFLHLPKYRIIPGWSETLTNYVNDGDTLRVDLFPIAPEVVQKFHSQYSTTELPENLNHIVGELKLKKKENEKKVLPSISITTNMTSPRGKVHHFSDIVLGRQFNISIARVPSCSYTSKLPHLITIKTPVLKKDIPALWFRSSIKTSVSKIEDVQPFTLLYFHDCNEDLGMISSSLEVLSQTLQCNILAIEYPSYGIYEYEYSDELMETNLKLAYSYLVGILNKRPERILVLGKGVGAAVALLVSSKKDKKVKKVPCAGVILVSPKMDPASFGKGIFENTKTLKKVKVPTFIVYGEKYRFAQAMKKLQVLLPAVQSVVGLPEVGEDLEGIAFDEYMEILMKFVSAVFPEFIGVMTGRALEQLKPMKYIENPLDVINKTLERFGLEKYRDQFICFGFMGVQDLILMTDEDISMMGINEEDALKVNKMIESLKVEISEKRGRHGSEGFGPVVNSTPEILPCKTPRF</sequence>
<dbReference type="Proteomes" id="UP000014680">
    <property type="component" value="Unassembled WGS sequence"/>
</dbReference>
<keyword evidence="2" id="KW-1185">Reference proteome</keyword>
<dbReference type="SUPFAM" id="SSF53474">
    <property type="entry name" value="alpha/beta-Hydrolases"/>
    <property type="match status" value="1"/>
</dbReference>
<dbReference type="SUPFAM" id="SSF47769">
    <property type="entry name" value="SAM/Pointed domain"/>
    <property type="match status" value="1"/>
</dbReference>
<dbReference type="KEGG" id="eiv:EIN_486820"/>
<dbReference type="OrthoDB" id="446723at2759"/>
<dbReference type="RefSeq" id="XP_004255991.1">
    <property type="nucleotide sequence ID" value="XM_004255943.1"/>
</dbReference>
<evidence type="ECO:0000313" key="2">
    <source>
        <dbReference type="Proteomes" id="UP000014680"/>
    </source>
</evidence>
<dbReference type="GeneID" id="14888099"/>
<organism evidence="1 2">
    <name type="scientific">Entamoeba invadens IP1</name>
    <dbReference type="NCBI Taxonomy" id="370355"/>
    <lineage>
        <taxon>Eukaryota</taxon>
        <taxon>Amoebozoa</taxon>
        <taxon>Evosea</taxon>
        <taxon>Archamoebae</taxon>
        <taxon>Mastigamoebida</taxon>
        <taxon>Entamoebidae</taxon>
        <taxon>Entamoeba</taxon>
    </lineage>
</organism>
<evidence type="ECO:0008006" key="3">
    <source>
        <dbReference type="Google" id="ProtNLM"/>
    </source>
</evidence>
<gene>
    <name evidence="1" type="ORF">EIN_486820</name>
</gene>
<dbReference type="OMA" id="NKFNDSP"/>
<evidence type="ECO:0000313" key="1">
    <source>
        <dbReference type="EMBL" id="ELP89220.1"/>
    </source>
</evidence>